<dbReference type="EMBL" id="CP013003">
    <property type="protein sequence ID" value="ALL15453.1"/>
    <property type="molecule type" value="Genomic_DNA"/>
</dbReference>
<keyword evidence="2 3" id="KW-0732">Signal</keyword>
<accession>A0A0P0P4M2</accession>
<keyword evidence="4" id="KW-0614">Plasmid</keyword>
<keyword evidence="5" id="KW-1185">Reference proteome</keyword>
<name>A0A0P0P4M2_9CAUL</name>
<dbReference type="KEGG" id="chq:AQ619_18370"/>
<protein>
    <submittedName>
        <fullName evidence="4">Conjugal transfer protein</fullName>
    </submittedName>
</protein>
<feature type="chain" id="PRO_5006052790" evidence="3">
    <location>
        <begin position="24"/>
        <end position="283"/>
    </location>
</feature>
<dbReference type="OrthoDB" id="7390264at2"/>
<gene>
    <name evidence="4" type="ORF">AQ619_18370</name>
</gene>
<organism evidence="4 5">
    <name type="scientific">Caulobacter henricii</name>
    <dbReference type="NCBI Taxonomy" id="69395"/>
    <lineage>
        <taxon>Bacteria</taxon>
        <taxon>Pseudomonadati</taxon>
        <taxon>Pseudomonadota</taxon>
        <taxon>Alphaproteobacteria</taxon>
        <taxon>Caulobacterales</taxon>
        <taxon>Caulobacteraceae</taxon>
        <taxon>Caulobacter</taxon>
    </lineage>
</organism>
<evidence type="ECO:0000256" key="2">
    <source>
        <dbReference type="ARBA" id="ARBA00022729"/>
    </source>
</evidence>
<sequence>MRSCLLAACAGVAFLSFAGAAAAVEVPKAGQSDPRVKWVNYDPWQVYRVIGTFRTATQIVFDSREEIQHVALGDTVSWEVAAETNILFVKPREKGMPTNLIVTTRRGSELRNYTFELGIRSGPITATSPDTYFQVRFKYPDDERAALVRTIVGQAAAIEGARAGLMLDHAVVEGPRNLNYTVQGSSRIQPSEVSDNGQFTVLRFPANQELPSFFMTLPDGSESQVPFDVRDEFVVLHTVATKLVLRRGREVLCIFNEAVTPYGVTHGTGTASSNVDRTIRTGQ</sequence>
<dbReference type="Proteomes" id="UP000056905">
    <property type="component" value="Plasmid pCB4"/>
</dbReference>
<comment type="similarity">
    <text evidence="1">Belongs to the TrbG/VirB9 family.</text>
</comment>
<dbReference type="RefSeq" id="WP_062151998.1">
    <property type="nucleotide sequence ID" value="NZ_CP013003.1"/>
</dbReference>
<reference evidence="4 5" key="1">
    <citation type="submission" date="2015-10" db="EMBL/GenBank/DDBJ databases">
        <title>Conservation of the essential genome among Caulobacter and Brevundimonas species.</title>
        <authorList>
            <person name="Scott D."/>
            <person name="Ely B."/>
        </authorList>
    </citation>
    <scope>NUCLEOTIDE SEQUENCE [LARGE SCALE GENOMIC DNA]</scope>
    <source>
        <strain evidence="4 5">CB4</strain>
        <plasmid evidence="5">CB4 Plasmid</plasmid>
    </source>
</reference>
<evidence type="ECO:0000256" key="1">
    <source>
        <dbReference type="ARBA" id="ARBA00006135"/>
    </source>
</evidence>
<geneLocation type="plasmid" evidence="5">
    <name>CB4 Plasmid</name>
</geneLocation>
<dbReference type="InterPro" id="IPR010258">
    <property type="entry name" value="Conjugal_tfr_TrbG/VirB9/CagX"/>
</dbReference>
<evidence type="ECO:0000313" key="4">
    <source>
        <dbReference type="EMBL" id="ALL15453.1"/>
    </source>
</evidence>
<feature type="signal peptide" evidence="3">
    <location>
        <begin position="1"/>
        <end position="23"/>
    </location>
</feature>
<dbReference type="CDD" id="cd06911">
    <property type="entry name" value="VirB9_CagX_TrbG"/>
    <property type="match status" value="1"/>
</dbReference>
<evidence type="ECO:0000313" key="5">
    <source>
        <dbReference type="Proteomes" id="UP000056905"/>
    </source>
</evidence>
<evidence type="ECO:0000256" key="3">
    <source>
        <dbReference type="SAM" id="SignalP"/>
    </source>
</evidence>
<dbReference type="InterPro" id="IPR033645">
    <property type="entry name" value="VirB9/CagX/TrbG_C"/>
</dbReference>
<dbReference type="AlphaFoldDB" id="A0A0P0P4M2"/>
<dbReference type="InterPro" id="IPR038161">
    <property type="entry name" value="VirB9/CagX/TrbG_C_sf"/>
</dbReference>
<dbReference type="Pfam" id="PF03524">
    <property type="entry name" value="CagX"/>
    <property type="match status" value="1"/>
</dbReference>
<proteinExistence type="inferred from homology"/>
<dbReference type="Gene3D" id="2.60.40.2500">
    <property type="match status" value="1"/>
</dbReference>